<keyword evidence="6 12" id="KW-1133">Transmembrane helix</keyword>
<keyword evidence="7" id="KW-0406">Ion transport</keyword>
<evidence type="ECO:0000256" key="11">
    <source>
        <dbReference type="SAM" id="MobiDB-lite"/>
    </source>
</evidence>
<evidence type="ECO:0000256" key="2">
    <source>
        <dbReference type="ARBA" id="ARBA00007779"/>
    </source>
</evidence>
<feature type="transmembrane region" description="Helical" evidence="12">
    <location>
        <begin position="93"/>
        <end position="112"/>
    </location>
</feature>
<comment type="similarity">
    <text evidence="2">Belongs to the CSC1 (TC 1.A.17) family.</text>
</comment>
<comment type="subcellular location">
    <subcellularLocation>
        <location evidence="1">Membrane</location>
        <topology evidence="1">Multi-pass membrane protein</topology>
    </subcellularLocation>
</comment>
<accession>A0AAW1XEU7</accession>
<evidence type="ECO:0000313" key="16">
    <source>
        <dbReference type="EMBL" id="KAK9935092.1"/>
    </source>
</evidence>
<keyword evidence="9" id="KW-0407">Ion channel</keyword>
<sequence>MLVSALVTSLAINSGLCIMFFTLYSILRKQPSNSEVYIPRVLAEGGYKKTSHFNLERLIPSPDWLRRAWSLSEDDLLEASGLDAVVFMRLINFSLRVFLFAGVIGVFVLLPVNCSGNQLEYVDFTDLSNNSLDVFSISNVNTGSSKLWIHFSAVYLVTIFICCLLYYEYRYISEKRTSYFLSSKLQPHQFTILVRSIPVPVGSSVSESVERFFSEYHPSTYLSHSVVRRTNKLQNLINDAKKLYSRLIHLQSDPNKQKYKRSGTFGLFGPKVNLVDHYEKKLEDIEENVRLEQSEVSLAGEEVRAAFVTFKSRYGAAIAFHLQQSTNPTRWVTEQAPEPHDVYWPFFSSSFMRRWISKLVVIVACILLTILFLIPVVLVQGLTNLTQLEVYFPFLTSILTITIVSEVVTGYLPSLILLLFLKTVPPVMLFFSSIQGYISHSAIQRSACSKVLWFTVWNIFFATVFSGSVFYKISIFLDPKNIPAKLASAVPAQASFFIAYVVTSGWTSTSSELFRIFPLLWSLMRRPFTDSKDDELEVPAINYHNHIPRILFFVLLGITYFFLAPLILPFLLVYLCLGYIIFRNQFINVYAPQFETAGKFWPIVQNSVIFSLVLMHAIAVGVFTLKKLPLASTLTFPLPVFTLLFNEYCRKRFLPNFNSYPAESLLKKDRQDANDPTMPEFFSKLVGFYQDPALMPLHYSANGDRQNSPLLPSSSSSSTQS</sequence>
<keyword evidence="4 12" id="KW-0812">Transmembrane</keyword>
<keyword evidence="5" id="KW-0106">Calcium</keyword>
<dbReference type="GO" id="GO:0005227">
    <property type="term" value="F:calcium-activated cation channel activity"/>
    <property type="evidence" value="ECO:0007669"/>
    <property type="project" value="InterPro"/>
</dbReference>
<dbReference type="EMBL" id="JBEDUW010000004">
    <property type="protein sequence ID" value="KAK9935092.1"/>
    <property type="molecule type" value="Genomic_DNA"/>
</dbReference>
<feature type="compositionally biased region" description="Low complexity" evidence="11">
    <location>
        <begin position="708"/>
        <end position="721"/>
    </location>
</feature>
<name>A0AAW1XEU7_RUBAR</name>
<evidence type="ECO:0000256" key="8">
    <source>
        <dbReference type="ARBA" id="ARBA00023136"/>
    </source>
</evidence>
<dbReference type="Pfam" id="PF14703">
    <property type="entry name" value="PHM7_cyt"/>
    <property type="match status" value="1"/>
</dbReference>
<organism evidence="16 17">
    <name type="scientific">Rubus argutus</name>
    <name type="common">Southern blackberry</name>
    <dbReference type="NCBI Taxonomy" id="59490"/>
    <lineage>
        <taxon>Eukaryota</taxon>
        <taxon>Viridiplantae</taxon>
        <taxon>Streptophyta</taxon>
        <taxon>Embryophyta</taxon>
        <taxon>Tracheophyta</taxon>
        <taxon>Spermatophyta</taxon>
        <taxon>Magnoliopsida</taxon>
        <taxon>eudicotyledons</taxon>
        <taxon>Gunneridae</taxon>
        <taxon>Pentapetalae</taxon>
        <taxon>rosids</taxon>
        <taxon>fabids</taxon>
        <taxon>Rosales</taxon>
        <taxon>Rosaceae</taxon>
        <taxon>Rosoideae</taxon>
        <taxon>Rosoideae incertae sedis</taxon>
        <taxon>Rubus</taxon>
    </lineage>
</organism>
<dbReference type="InterPro" id="IPR003864">
    <property type="entry name" value="CSC1/OSCA1-like_7TM"/>
</dbReference>
<dbReference type="InterPro" id="IPR032880">
    <property type="entry name" value="CSC1/OSCA1-like_N"/>
</dbReference>
<feature type="transmembrane region" description="Helical" evidence="12">
    <location>
        <begin position="550"/>
        <end position="582"/>
    </location>
</feature>
<evidence type="ECO:0000256" key="9">
    <source>
        <dbReference type="ARBA" id="ARBA00023303"/>
    </source>
</evidence>
<evidence type="ECO:0000256" key="6">
    <source>
        <dbReference type="ARBA" id="ARBA00022989"/>
    </source>
</evidence>
<evidence type="ECO:0000256" key="10">
    <source>
        <dbReference type="SAM" id="Coils"/>
    </source>
</evidence>
<feature type="transmembrane region" description="Helical" evidence="12">
    <location>
        <begin position="390"/>
        <end position="408"/>
    </location>
</feature>
<evidence type="ECO:0000313" key="17">
    <source>
        <dbReference type="Proteomes" id="UP001457282"/>
    </source>
</evidence>
<gene>
    <name evidence="16" type="ORF">M0R45_022206</name>
</gene>
<evidence type="ECO:0000259" key="13">
    <source>
        <dbReference type="Pfam" id="PF02714"/>
    </source>
</evidence>
<keyword evidence="8 12" id="KW-0472">Membrane</keyword>
<comment type="caution">
    <text evidence="16">The sequence shown here is derived from an EMBL/GenBank/DDBJ whole genome shotgun (WGS) entry which is preliminary data.</text>
</comment>
<evidence type="ECO:0000256" key="7">
    <source>
        <dbReference type="ARBA" id="ARBA00023065"/>
    </source>
</evidence>
<evidence type="ECO:0000256" key="12">
    <source>
        <dbReference type="SAM" id="Phobius"/>
    </source>
</evidence>
<evidence type="ECO:0000256" key="1">
    <source>
        <dbReference type="ARBA" id="ARBA00004141"/>
    </source>
</evidence>
<feature type="transmembrane region" description="Helical" evidence="12">
    <location>
        <begin position="451"/>
        <end position="471"/>
    </location>
</feature>
<dbReference type="PANTHER" id="PTHR13018">
    <property type="entry name" value="PROBABLE MEMBRANE PROTEIN DUF221-RELATED"/>
    <property type="match status" value="1"/>
</dbReference>
<evidence type="ECO:0000256" key="4">
    <source>
        <dbReference type="ARBA" id="ARBA00022692"/>
    </source>
</evidence>
<evidence type="ECO:0000259" key="15">
    <source>
        <dbReference type="Pfam" id="PF14703"/>
    </source>
</evidence>
<reference evidence="16 17" key="1">
    <citation type="journal article" date="2023" name="G3 (Bethesda)">
        <title>A chromosome-length genome assembly and annotation of blackberry (Rubus argutus, cv. 'Hillquist').</title>
        <authorList>
            <person name="Bruna T."/>
            <person name="Aryal R."/>
            <person name="Dudchenko O."/>
            <person name="Sargent D.J."/>
            <person name="Mead D."/>
            <person name="Buti M."/>
            <person name="Cavallini A."/>
            <person name="Hytonen T."/>
            <person name="Andres J."/>
            <person name="Pham M."/>
            <person name="Weisz D."/>
            <person name="Mascagni F."/>
            <person name="Usai G."/>
            <person name="Natali L."/>
            <person name="Bassil N."/>
            <person name="Fernandez G.E."/>
            <person name="Lomsadze A."/>
            <person name="Armour M."/>
            <person name="Olukolu B."/>
            <person name="Poorten T."/>
            <person name="Britton C."/>
            <person name="Davik J."/>
            <person name="Ashrafi H."/>
            <person name="Aiden E.L."/>
            <person name="Borodovsky M."/>
            <person name="Worthington M."/>
        </authorList>
    </citation>
    <scope>NUCLEOTIDE SEQUENCE [LARGE SCALE GENOMIC DNA]</scope>
    <source>
        <strain evidence="16">PI 553951</strain>
    </source>
</reference>
<evidence type="ECO:0000256" key="5">
    <source>
        <dbReference type="ARBA" id="ARBA00022837"/>
    </source>
</evidence>
<dbReference type="Pfam" id="PF13967">
    <property type="entry name" value="RSN1_TM"/>
    <property type="match status" value="1"/>
</dbReference>
<dbReference type="GO" id="GO:0005886">
    <property type="term" value="C:plasma membrane"/>
    <property type="evidence" value="ECO:0007669"/>
    <property type="project" value="TreeGrafter"/>
</dbReference>
<keyword evidence="3" id="KW-0813">Transport</keyword>
<dbReference type="InterPro" id="IPR027815">
    <property type="entry name" value="CSC1/OSCA1-like_cyt"/>
</dbReference>
<feature type="transmembrane region" description="Helical" evidence="12">
    <location>
        <begin position="603"/>
        <end position="624"/>
    </location>
</feature>
<evidence type="ECO:0000256" key="3">
    <source>
        <dbReference type="ARBA" id="ARBA00022448"/>
    </source>
</evidence>
<feature type="transmembrane region" description="Helical" evidence="12">
    <location>
        <begin position="359"/>
        <end position="378"/>
    </location>
</feature>
<dbReference type="AlphaFoldDB" id="A0AAW1XEU7"/>
<feature type="coiled-coil region" evidence="10">
    <location>
        <begin position="275"/>
        <end position="302"/>
    </location>
</feature>
<dbReference type="InterPro" id="IPR045122">
    <property type="entry name" value="Csc1-like"/>
</dbReference>
<keyword evidence="10" id="KW-0175">Coiled coil</keyword>
<keyword evidence="17" id="KW-1185">Reference proteome</keyword>
<feature type="transmembrane region" description="Helical" evidence="12">
    <location>
        <begin position="415"/>
        <end position="439"/>
    </location>
</feature>
<feature type="transmembrane region" description="Helical" evidence="12">
    <location>
        <begin position="6"/>
        <end position="27"/>
    </location>
</feature>
<feature type="transmembrane region" description="Helical" evidence="12">
    <location>
        <begin position="147"/>
        <end position="167"/>
    </location>
</feature>
<feature type="domain" description="CSC1/OSCA1-like N-terminal transmembrane" evidence="14">
    <location>
        <begin position="5"/>
        <end position="168"/>
    </location>
</feature>
<dbReference type="PANTHER" id="PTHR13018:SF104">
    <property type="entry name" value="ERD (EARLY-RESPONSIVE TO DEHYDRATION STRESS) FAMILY PROTEIN"/>
    <property type="match status" value="1"/>
</dbReference>
<protein>
    <submittedName>
        <fullName evidence="16">Uncharacterized protein</fullName>
    </submittedName>
</protein>
<proteinExistence type="inferred from homology"/>
<evidence type="ECO:0000259" key="14">
    <source>
        <dbReference type="Pfam" id="PF13967"/>
    </source>
</evidence>
<dbReference type="Proteomes" id="UP001457282">
    <property type="component" value="Unassembled WGS sequence"/>
</dbReference>
<feature type="region of interest" description="Disordered" evidence="11">
    <location>
        <begin position="699"/>
        <end position="721"/>
    </location>
</feature>
<feature type="domain" description="CSC1/OSCA1-like 7TM region" evidence="13">
    <location>
        <begin position="358"/>
        <end position="623"/>
    </location>
</feature>
<dbReference type="Pfam" id="PF02714">
    <property type="entry name" value="RSN1_7TM"/>
    <property type="match status" value="1"/>
</dbReference>
<feature type="domain" description="CSC1/OSCA1-like cytosolic" evidence="15">
    <location>
        <begin position="189"/>
        <end position="345"/>
    </location>
</feature>